<proteinExistence type="predicted"/>
<sequence length="93" mass="11023">MNRLRELTNRKPSRWGNLTIKEFESDIHYLQDKVKYDIPKYEELLDMIANMRDNLLNEDDCIAEGHGMEDAIADPKAVLQYLENKIIRLERSN</sequence>
<dbReference type="EMBL" id="VTEQ01000001">
    <property type="protein sequence ID" value="TYS56366.1"/>
    <property type="molecule type" value="Genomic_DNA"/>
</dbReference>
<comment type="caution">
    <text evidence="1">The sequence shown here is derived from an EMBL/GenBank/DDBJ whole genome shotgun (WGS) entry which is preliminary data.</text>
</comment>
<accession>A0A5D4S3N2</accession>
<reference evidence="1 2" key="1">
    <citation type="submission" date="2019-08" db="EMBL/GenBank/DDBJ databases">
        <title>Bacillus genomes from the desert of Cuatro Cienegas, Coahuila.</title>
        <authorList>
            <person name="Olmedo-Alvarez G."/>
        </authorList>
    </citation>
    <scope>NUCLEOTIDE SEQUENCE [LARGE SCALE GENOMIC DNA]</scope>
    <source>
        <strain evidence="1 2">CH108_3D</strain>
    </source>
</reference>
<dbReference type="Proteomes" id="UP000322997">
    <property type="component" value="Unassembled WGS sequence"/>
</dbReference>
<dbReference type="RefSeq" id="WP_222929124.1">
    <property type="nucleotide sequence ID" value="NZ_JBNILK010000001.1"/>
</dbReference>
<organism evidence="1 2">
    <name type="scientific">Rossellomorea marisflavi</name>
    <dbReference type="NCBI Taxonomy" id="189381"/>
    <lineage>
        <taxon>Bacteria</taxon>
        <taxon>Bacillati</taxon>
        <taxon>Bacillota</taxon>
        <taxon>Bacilli</taxon>
        <taxon>Bacillales</taxon>
        <taxon>Bacillaceae</taxon>
        <taxon>Rossellomorea</taxon>
    </lineage>
</organism>
<gene>
    <name evidence="1" type="ORF">FZC83_01990</name>
</gene>
<dbReference type="AlphaFoldDB" id="A0A5D4S3N2"/>
<evidence type="ECO:0000313" key="1">
    <source>
        <dbReference type="EMBL" id="TYS56366.1"/>
    </source>
</evidence>
<protein>
    <submittedName>
        <fullName evidence="1">Uncharacterized protein</fullName>
    </submittedName>
</protein>
<name>A0A5D4S3N2_9BACI</name>
<evidence type="ECO:0000313" key="2">
    <source>
        <dbReference type="Proteomes" id="UP000322997"/>
    </source>
</evidence>